<evidence type="ECO:0000259" key="2">
    <source>
        <dbReference type="Pfam" id="PF10988"/>
    </source>
</evidence>
<feature type="domain" description="Putative auto-transporter adhesin head GIN" evidence="2">
    <location>
        <begin position="28"/>
        <end position="213"/>
    </location>
</feature>
<gene>
    <name evidence="3" type="ORF">LZ536_07110</name>
</gene>
<sequence>MKTAALAALFLLAAPAGAATRNYSVTSFDHIRVDGPYQVTLKTNVAPFARAIGSQQALDAVSIRVEGRTLIVRADPGGAWGGYPGQERGPVTIELGTPDLANALVNGAGALAIDRVKGLKFDFTILGSGMLRIDQADIDQMRALLDGSASARLGGRAANINASVRGTSTFDAEALSVKDAVIAAEGPTVIRATITNSAKIDARGLTSVTVEGGAACTVKTQGSATVTGCR</sequence>
<reference evidence="3" key="1">
    <citation type="submission" date="2022-05" db="EMBL/GenBank/DDBJ databases">
        <authorList>
            <person name="Jo J.-H."/>
            <person name="Im W.-T."/>
        </authorList>
    </citation>
    <scope>NUCLEOTIDE SEQUENCE</scope>
    <source>
        <strain evidence="3">SE158</strain>
    </source>
</reference>
<protein>
    <submittedName>
        <fullName evidence="3">DUF2807 domain-containing protein</fullName>
    </submittedName>
</protein>
<keyword evidence="1" id="KW-0732">Signal</keyword>
<dbReference type="Proteomes" id="UP001165363">
    <property type="component" value="Unassembled WGS sequence"/>
</dbReference>
<name>A0ABT0RM00_9SPHN</name>
<evidence type="ECO:0000313" key="4">
    <source>
        <dbReference type="Proteomes" id="UP001165363"/>
    </source>
</evidence>
<organism evidence="3 4">
    <name type="scientific">Sphingomonas alba</name>
    <dbReference type="NCBI Taxonomy" id="2908208"/>
    <lineage>
        <taxon>Bacteria</taxon>
        <taxon>Pseudomonadati</taxon>
        <taxon>Pseudomonadota</taxon>
        <taxon>Alphaproteobacteria</taxon>
        <taxon>Sphingomonadales</taxon>
        <taxon>Sphingomonadaceae</taxon>
        <taxon>Sphingomonas</taxon>
    </lineage>
</organism>
<keyword evidence="4" id="KW-1185">Reference proteome</keyword>
<dbReference type="InterPro" id="IPR021255">
    <property type="entry name" value="DUF2807"/>
</dbReference>
<feature type="chain" id="PRO_5046113198" evidence="1">
    <location>
        <begin position="19"/>
        <end position="230"/>
    </location>
</feature>
<accession>A0ABT0RM00</accession>
<feature type="signal peptide" evidence="1">
    <location>
        <begin position="1"/>
        <end position="18"/>
    </location>
</feature>
<proteinExistence type="predicted"/>
<dbReference type="EMBL" id="JAMGBD010000001">
    <property type="protein sequence ID" value="MCL6683666.1"/>
    <property type="molecule type" value="Genomic_DNA"/>
</dbReference>
<dbReference type="Pfam" id="PF10988">
    <property type="entry name" value="DUF2807"/>
    <property type="match status" value="1"/>
</dbReference>
<dbReference type="Gene3D" id="2.160.20.120">
    <property type="match status" value="1"/>
</dbReference>
<dbReference type="RefSeq" id="WP_249847712.1">
    <property type="nucleotide sequence ID" value="NZ_JAMGBD010000001.1"/>
</dbReference>
<comment type="caution">
    <text evidence="3">The sequence shown here is derived from an EMBL/GenBank/DDBJ whole genome shotgun (WGS) entry which is preliminary data.</text>
</comment>
<evidence type="ECO:0000256" key="1">
    <source>
        <dbReference type="SAM" id="SignalP"/>
    </source>
</evidence>
<evidence type="ECO:0000313" key="3">
    <source>
        <dbReference type="EMBL" id="MCL6683666.1"/>
    </source>
</evidence>